<evidence type="ECO:0000313" key="9">
    <source>
        <dbReference type="Proteomes" id="UP000652013"/>
    </source>
</evidence>
<keyword evidence="9" id="KW-1185">Reference proteome</keyword>
<feature type="domain" description="ABC3 transporter permease C-terminal" evidence="7">
    <location>
        <begin position="349"/>
        <end position="484"/>
    </location>
</feature>
<evidence type="ECO:0000259" key="7">
    <source>
        <dbReference type="Pfam" id="PF02687"/>
    </source>
</evidence>
<keyword evidence="3 6" id="KW-0812">Transmembrane</keyword>
<evidence type="ECO:0000313" key="8">
    <source>
        <dbReference type="EMBL" id="GIJ06439.1"/>
    </source>
</evidence>
<comment type="caution">
    <text evidence="8">The sequence shown here is derived from an EMBL/GenBank/DDBJ whole genome shotgun (WGS) entry which is preliminary data.</text>
</comment>
<feature type="domain" description="ABC3 transporter permease C-terminal" evidence="7">
    <location>
        <begin position="81"/>
        <end position="183"/>
    </location>
</feature>
<dbReference type="EMBL" id="BOOY01000042">
    <property type="protein sequence ID" value="GIJ06439.1"/>
    <property type="molecule type" value="Genomic_DNA"/>
</dbReference>
<feature type="transmembrane region" description="Helical" evidence="6">
    <location>
        <begin position="465"/>
        <end position="487"/>
    </location>
</feature>
<dbReference type="AlphaFoldDB" id="A0A8J3YE75"/>
<evidence type="ECO:0000256" key="1">
    <source>
        <dbReference type="ARBA" id="ARBA00004651"/>
    </source>
</evidence>
<gene>
    <name evidence="8" type="ORF">Sya03_57910</name>
</gene>
<dbReference type="InterPro" id="IPR003838">
    <property type="entry name" value="ABC3_permease_C"/>
</dbReference>
<dbReference type="GO" id="GO:0005886">
    <property type="term" value="C:plasma membrane"/>
    <property type="evidence" value="ECO:0007669"/>
    <property type="project" value="UniProtKB-SubCell"/>
</dbReference>
<feature type="transmembrane region" description="Helical" evidence="6">
    <location>
        <begin position="231"/>
        <end position="258"/>
    </location>
</feature>
<evidence type="ECO:0000256" key="4">
    <source>
        <dbReference type="ARBA" id="ARBA00022989"/>
    </source>
</evidence>
<feature type="transmembrane region" description="Helical" evidence="6">
    <location>
        <begin position="200"/>
        <end position="219"/>
    </location>
</feature>
<keyword evidence="4 6" id="KW-1133">Transmembrane helix</keyword>
<evidence type="ECO:0000256" key="6">
    <source>
        <dbReference type="SAM" id="Phobius"/>
    </source>
</evidence>
<evidence type="ECO:0000256" key="5">
    <source>
        <dbReference type="ARBA" id="ARBA00023136"/>
    </source>
</evidence>
<feature type="transmembrane region" description="Helical" evidence="6">
    <location>
        <begin position="109"/>
        <end position="134"/>
    </location>
</feature>
<accession>A0A8J3YE75</accession>
<reference evidence="8" key="1">
    <citation type="submission" date="2021-01" db="EMBL/GenBank/DDBJ databases">
        <title>Whole genome shotgun sequence of Spirilliplanes yamanashiensis NBRC 15828.</title>
        <authorList>
            <person name="Komaki H."/>
            <person name="Tamura T."/>
        </authorList>
    </citation>
    <scope>NUCLEOTIDE SEQUENCE</scope>
    <source>
        <strain evidence="8">NBRC 15828</strain>
    </source>
</reference>
<feature type="transmembrane region" description="Helical" evidence="6">
    <location>
        <begin position="390"/>
        <end position="412"/>
    </location>
</feature>
<evidence type="ECO:0000256" key="2">
    <source>
        <dbReference type="ARBA" id="ARBA00022475"/>
    </source>
</evidence>
<evidence type="ECO:0000256" key="3">
    <source>
        <dbReference type="ARBA" id="ARBA00022692"/>
    </source>
</evidence>
<protein>
    <recommendedName>
        <fullName evidence="7">ABC3 transporter permease C-terminal domain-containing protein</fullName>
    </recommendedName>
</protein>
<sequence length="499" mass="51294">MLRLAYAGTRTDRLRAALTALSAALAAVALLAAATVAAIRPGAPGTWPEPYTNALLNEAGLRPGVITALILLGLPVLALAGQCIRLGAPARDRRLAAVRLAGATPRQAVWIAAAETGLAALAGTVAGLAAFLVLRATLDRRDPSGQRYLPTDVLPSPVAVAAVVLAVPLAAALIGALLLRRVIITPLGVTRRVRDRAPRAWTGAPIVLGVLIVALIPVYRDDPPLPVPRNAGYTLAILGVLLVTLGIVFGTGWIAWTAGRLLVRYGRRPAALLAGRRLMADPWSGSRTLAALLAAVVFGAVALGVRQYFVTEIAAMDEANRLAGATDGSGISLGGDTSFYLNAFALVNVAVGIGLILAAAGLLVAMTEGIVARRRTEAALLAAGVPRRTIAGALAWQALTPFVPAVLVALTVGTSLPRTVLGTEVTTGRAGTCSGTDAQCADESSPFWTWTPQVVRDIPVPLPELTLLGGGTLALMLLALVAGLALMRSATSVEELRAG</sequence>
<name>A0A8J3YE75_9ACTN</name>
<feature type="transmembrane region" description="Helical" evidence="6">
    <location>
        <begin position="154"/>
        <end position="179"/>
    </location>
</feature>
<dbReference type="Proteomes" id="UP000652013">
    <property type="component" value="Unassembled WGS sequence"/>
</dbReference>
<organism evidence="8 9">
    <name type="scientific">Spirilliplanes yamanashiensis</name>
    <dbReference type="NCBI Taxonomy" id="42233"/>
    <lineage>
        <taxon>Bacteria</taxon>
        <taxon>Bacillati</taxon>
        <taxon>Actinomycetota</taxon>
        <taxon>Actinomycetes</taxon>
        <taxon>Micromonosporales</taxon>
        <taxon>Micromonosporaceae</taxon>
        <taxon>Spirilliplanes</taxon>
    </lineage>
</organism>
<proteinExistence type="predicted"/>
<keyword evidence="2" id="KW-1003">Cell membrane</keyword>
<dbReference type="Pfam" id="PF02687">
    <property type="entry name" value="FtsX"/>
    <property type="match status" value="2"/>
</dbReference>
<keyword evidence="5 6" id="KW-0472">Membrane</keyword>
<feature type="transmembrane region" description="Helical" evidence="6">
    <location>
        <begin position="65"/>
        <end position="88"/>
    </location>
</feature>
<feature type="transmembrane region" description="Helical" evidence="6">
    <location>
        <begin position="289"/>
        <end position="309"/>
    </location>
</feature>
<comment type="subcellular location">
    <subcellularLocation>
        <location evidence="1">Cell membrane</location>
        <topology evidence="1">Multi-pass membrane protein</topology>
    </subcellularLocation>
</comment>
<feature type="transmembrane region" description="Helical" evidence="6">
    <location>
        <begin position="339"/>
        <end position="365"/>
    </location>
</feature>